<dbReference type="STRING" id="1257118.L8GZQ6"/>
<keyword evidence="5" id="KW-0804">Transcription</keyword>
<name>L8GZQ6_ACACF</name>
<dbReference type="OrthoDB" id="510958at2759"/>
<comment type="subcellular location">
    <subcellularLocation>
        <location evidence="1">Nucleus</location>
    </subcellularLocation>
</comment>
<organism evidence="9 10">
    <name type="scientific">Acanthamoeba castellanii (strain ATCC 30010 / Neff)</name>
    <dbReference type="NCBI Taxonomy" id="1257118"/>
    <lineage>
        <taxon>Eukaryota</taxon>
        <taxon>Amoebozoa</taxon>
        <taxon>Discosea</taxon>
        <taxon>Longamoebia</taxon>
        <taxon>Centramoebida</taxon>
        <taxon>Acanthamoebidae</taxon>
        <taxon>Acanthamoeba</taxon>
    </lineage>
</organism>
<dbReference type="GeneID" id="14919251"/>
<evidence type="ECO:0000256" key="7">
    <source>
        <dbReference type="SAM" id="MobiDB-lite"/>
    </source>
</evidence>
<evidence type="ECO:0000259" key="8">
    <source>
        <dbReference type="Pfam" id="PF13867"/>
    </source>
</evidence>
<dbReference type="Proteomes" id="UP000011083">
    <property type="component" value="Unassembled WGS sequence"/>
</dbReference>
<comment type="similarity">
    <text evidence="2">Belongs to the SAP30 family.</text>
</comment>
<dbReference type="InterPro" id="IPR024145">
    <property type="entry name" value="His_deAcase_SAP30/SAP30L"/>
</dbReference>
<dbReference type="PANTHER" id="PTHR13286">
    <property type="entry name" value="SAP30"/>
    <property type="match status" value="1"/>
</dbReference>
<feature type="compositionally biased region" description="Low complexity" evidence="7">
    <location>
        <begin position="11"/>
        <end position="50"/>
    </location>
</feature>
<sequence length="128" mass="13922">MSTRSSKRTRSSTAAAAATQPTGRSSIQGGYQQQLYSQNGGSSSSSSSSKNSKRRRTAGSDSSVVDLGKLDIGTLRKYQRHYGLRTKSNKSADKEELARAVAKHFADLTVDEEETIETFVSTLMRTTH</sequence>
<dbReference type="Gene3D" id="6.10.160.20">
    <property type="match status" value="1"/>
</dbReference>
<reference evidence="9 10" key="1">
    <citation type="journal article" date="2013" name="Genome Biol.">
        <title>Genome of Acanthamoeba castellanii highlights extensive lateral gene transfer and early evolution of tyrosine kinase signaling.</title>
        <authorList>
            <person name="Clarke M."/>
            <person name="Lohan A.J."/>
            <person name="Liu B."/>
            <person name="Lagkouvardos I."/>
            <person name="Roy S."/>
            <person name="Zafar N."/>
            <person name="Bertelli C."/>
            <person name="Schilde C."/>
            <person name="Kianianmomeni A."/>
            <person name="Burglin T.R."/>
            <person name="Frech C."/>
            <person name="Turcotte B."/>
            <person name="Kopec K.O."/>
            <person name="Synnott J.M."/>
            <person name="Choo C."/>
            <person name="Paponov I."/>
            <person name="Finkler A."/>
            <person name="Soon Heng Tan C."/>
            <person name="Hutchins A.P."/>
            <person name="Weinmeier T."/>
            <person name="Rattei T."/>
            <person name="Chu J.S."/>
            <person name="Gimenez G."/>
            <person name="Irimia M."/>
            <person name="Rigden D.J."/>
            <person name="Fitzpatrick D.A."/>
            <person name="Lorenzo-Morales J."/>
            <person name="Bateman A."/>
            <person name="Chiu C.H."/>
            <person name="Tang P."/>
            <person name="Hegemann P."/>
            <person name="Fromm H."/>
            <person name="Raoult D."/>
            <person name="Greub G."/>
            <person name="Miranda-Saavedra D."/>
            <person name="Chen N."/>
            <person name="Nash P."/>
            <person name="Ginger M.L."/>
            <person name="Horn M."/>
            <person name="Schaap P."/>
            <person name="Caler L."/>
            <person name="Loftus B."/>
        </authorList>
    </citation>
    <scope>NUCLEOTIDE SEQUENCE [LARGE SCALE GENOMIC DNA]</scope>
    <source>
        <strain evidence="9 10">Neff</strain>
    </source>
</reference>
<keyword evidence="4" id="KW-0805">Transcription regulation</keyword>
<keyword evidence="10" id="KW-1185">Reference proteome</keyword>
<proteinExistence type="inferred from homology"/>
<evidence type="ECO:0000313" key="10">
    <source>
        <dbReference type="Proteomes" id="UP000011083"/>
    </source>
</evidence>
<evidence type="ECO:0000256" key="4">
    <source>
        <dbReference type="ARBA" id="ARBA00023015"/>
    </source>
</evidence>
<accession>L8GZQ6</accession>
<keyword evidence="3" id="KW-0678">Repressor</keyword>
<feature type="compositionally biased region" description="Basic residues" evidence="7">
    <location>
        <begin position="1"/>
        <end position="10"/>
    </location>
</feature>
<dbReference type="RefSeq" id="XP_004340517.1">
    <property type="nucleotide sequence ID" value="XM_004340469.1"/>
</dbReference>
<evidence type="ECO:0000256" key="1">
    <source>
        <dbReference type="ARBA" id="ARBA00004123"/>
    </source>
</evidence>
<dbReference type="EMBL" id="KB007952">
    <property type="protein sequence ID" value="ELR18480.1"/>
    <property type="molecule type" value="Genomic_DNA"/>
</dbReference>
<keyword evidence="6" id="KW-0539">Nucleus</keyword>
<protein>
    <recommendedName>
        <fullName evidence="8">Histone deacetylase complex subunit SAP30 Sin3 binding domain-containing protein</fullName>
    </recommendedName>
</protein>
<dbReference type="GO" id="GO:0005634">
    <property type="term" value="C:nucleus"/>
    <property type="evidence" value="ECO:0007669"/>
    <property type="project" value="UniProtKB-SubCell"/>
</dbReference>
<evidence type="ECO:0000256" key="5">
    <source>
        <dbReference type="ARBA" id="ARBA00023163"/>
    </source>
</evidence>
<evidence type="ECO:0000256" key="3">
    <source>
        <dbReference type="ARBA" id="ARBA00022491"/>
    </source>
</evidence>
<evidence type="ECO:0000313" key="9">
    <source>
        <dbReference type="EMBL" id="ELR18480.1"/>
    </source>
</evidence>
<evidence type="ECO:0000256" key="6">
    <source>
        <dbReference type="ARBA" id="ARBA00023242"/>
    </source>
</evidence>
<evidence type="ECO:0000256" key="2">
    <source>
        <dbReference type="ARBA" id="ARBA00006283"/>
    </source>
</evidence>
<feature type="domain" description="Histone deacetylase complex subunit SAP30 Sin3 binding" evidence="8">
    <location>
        <begin position="70"/>
        <end position="122"/>
    </location>
</feature>
<dbReference type="KEGG" id="acan:ACA1_044900"/>
<dbReference type="Pfam" id="PF13867">
    <property type="entry name" value="SAP30_Sin3_bdg"/>
    <property type="match status" value="1"/>
</dbReference>
<feature type="region of interest" description="Disordered" evidence="7">
    <location>
        <begin position="1"/>
        <end position="66"/>
    </location>
</feature>
<dbReference type="AlphaFoldDB" id="L8GZQ6"/>
<dbReference type="InterPro" id="IPR038291">
    <property type="entry name" value="SAP30_C_sf"/>
</dbReference>
<dbReference type="InterPro" id="IPR025718">
    <property type="entry name" value="SAP30_Sin3-bd"/>
</dbReference>
<dbReference type="VEuPathDB" id="AmoebaDB:ACA1_044900"/>
<gene>
    <name evidence="9" type="ORF">ACA1_044900</name>
</gene>
<dbReference type="PANTHER" id="PTHR13286:SF22">
    <property type="entry name" value="PHD-TYPE DOMAIN-CONTAINING PROTEIN"/>
    <property type="match status" value="1"/>
</dbReference>